<evidence type="ECO:0000259" key="1">
    <source>
        <dbReference type="PROSITE" id="PS51186"/>
    </source>
</evidence>
<gene>
    <name evidence="2" type="ORF">FB468_2742</name>
</gene>
<reference evidence="2 3" key="1">
    <citation type="submission" date="2019-06" db="EMBL/GenBank/DDBJ databases">
        <title>Sequencing the genomes of 1000 actinobacteria strains.</title>
        <authorList>
            <person name="Klenk H.-P."/>
        </authorList>
    </citation>
    <scope>NUCLEOTIDE SEQUENCE [LARGE SCALE GENOMIC DNA]</scope>
    <source>
        <strain evidence="2 3">DSM 8803</strain>
    </source>
</reference>
<dbReference type="AlphaFoldDB" id="A0A542Y9B7"/>
<dbReference type="RefSeq" id="WP_246055893.1">
    <property type="nucleotide sequence ID" value="NZ_BAAAUY010000006.1"/>
</dbReference>
<name>A0A542Y9B7_9MICO</name>
<evidence type="ECO:0000313" key="3">
    <source>
        <dbReference type="Proteomes" id="UP000319094"/>
    </source>
</evidence>
<feature type="domain" description="N-acetyltransferase" evidence="1">
    <location>
        <begin position="55"/>
        <end position="201"/>
    </location>
</feature>
<dbReference type="GO" id="GO:0016747">
    <property type="term" value="F:acyltransferase activity, transferring groups other than amino-acyl groups"/>
    <property type="evidence" value="ECO:0007669"/>
    <property type="project" value="InterPro"/>
</dbReference>
<dbReference type="SUPFAM" id="SSF55729">
    <property type="entry name" value="Acyl-CoA N-acyltransferases (Nat)"/>
    <property type="match status" value="1"/>
</dbReference>
<comment type="caution">
    <text evidence="2">The sequence shown here is derived from an EMBL/GenBank/DDBJ whole genome shotgun (WGS) entry which is preliminary data.</text>
</comment>
<dbReference type="PROSITE" id="PS51186">
    <property type="entry name" value="GNAT"/>
    <property type="match status" value="1"/>
</dbReference>
<keyword evidence="3" id="KW-1185">Reference proteome</keyword>
<dbReference type="Gene3D" id="3.40.630.30">
    <property type="match status" value="1"/>
</dbReference>
<evidence type="ECO:0000313" key="2">
    <source>
        <dbReference type="EMBL" id="TQL44676.1"/>
    </source>
</evidence>
<proteinExistence type="predicted"/>
<sequence>MQPQQIVMKSDDIRRTGLENRGWANVFRSWGAKLTAMDVDVDALTALVERGNRHSEIREIRDADLPSVLALDAATTADYPGGPATRRAPLTMSAVRASPGKRGFGAFDKAGRAIGVTFVDIDGQHAETNFTVVDPSTRGLGIASALKAASLIALVGDGVETFRTGGAAENTAILTVNTNLGYTVDEEWITLESPGSSAQAT</sequence>
<accession>A0A542Y9B7</accession>
<dbReference type="EMBL" id="VFON01000001">
    <property type="protein sequence ID" value="TQL44676.1"/>
    <property type="molecule type" value="Genomic_DNA"/>
</dbReference>
<protein>
    <recommendedName>
        <fullName evidence="1">N-acetyltransferase domain-containing protein</fullName>
    </recommendedName>
</protein>
<organism evidence="2 3">
    <name type="scientific">Leucobacter komagatae</name>
    <dbReference type="NCBI Taxonomy" id="55969"/>
    <lineage>
        <taxon>Bacteria</taxon>
        <taxon>Bacillati</taxon>
        <taxon>Actinomycetota</taxon>
        <taxon>Actinomycetes</taxon>
        <taxon>Micrococcales</taxon>
        <taxon>Microbacteriaceae</taxon>
        <taxon>Leucobacter</taxon>
    </lineage>
</organism>
<dbReference type="InterPro" id="IPR000182">
    <property type="entry name" value="GNAT_dom"/>
</dbReference>
<dbReference type="InterPro" id="IPR016181">
    <property type="entry name" value="Acyl_CoA_acyltransferase"/>
</dbReference>
<dbReference type="Proteomes" id="UP000319094">
    <property type="component" value="Unassembled WGS sequence"/>
</dbReference>